<dbReference type="GO" id="GO:0030686">
    <property type="term" value="C:90S preribosome"/>
    <property type="evidence" value="ECO:0007669"/>
    <property type="project" value="TreeGrafter"/>
</dbReference>
<protein>
    <recommendedName>
        <fullName evidence="3 8">U3 small nucleolar RNA-associated protein 10</fullName>
    </recommendedName>
</protein>
<evidence type="ECO:0000256" key="3">
    <source>
        <dbReference type="ARBA" id="ARBA00015399"/>
    </source>
</evidence>
<dbReference type="Proteomes" id="UP000218811">
    <property type="component" value="Unassembled WGS sequence"/>
</dbReference>
<dbReference type="OMA" id="NDVMWKQ"/>
<keyword evidence="7 8" id="KW-0687">Ribonucleoprotein</keyword>
<sequence>MVSSLAAQLAQSASLNAALLGENSRRKALQSYLFSTKDARQHDLDAIHALGYNAFLQFSSLEPAFGHYEKALFSTAAKNTDRTLQPADASAQLDQRLSSFLPLLGPYLMDAPAGKVIEWLVRRFRINEFNVKDILALFLPYHESPHFAKMVTILHINDHSTFRFLNAYKTAAKPVPRDALVNEMMKNTDLARFVSGLLPRILQEGGAGAHKTLVIFHTGVLLNYIARSKELDEGTMAHLLPAAMEPLQLGADVEAKIKPAIIQESILGSLLILAAMSQKAFLTQKALKAVLTSVASRADRISAKQLVRSLLCILAPQDELEKLPRVLIASILSKPGIDTEINEAALWVGFEKLVGPLSTELIAQLSKEPAATLLASTLTSSQVPSVIIRRAATALLQRLIVGRDNADESQANARKILARLQQRYSRLLQQVCEVAAEGDENKRKMVEQVVLSLSLNGSELRNHGEKQDIDVVVASVNAEATVRAIAVRDLYDRLKSDNTDADLDAIKNALMLRVQDSDTSVIEAVYSKPSDLLPLVLDDASAYICCLNEALHAPSASPSRQVIRLHLTFLANHFFPPLCKKDAILAQRVIEDLFFPCLLFSKPRQKTVGTVWDILEAKDDDNEGNLNISQHELLGGCVDIVRHEQKQHVESKKDDNGQRNVELLARINLGLAAKIADNILSSSAYQEHFKSLQAKLQDENPHSRALGYLIARALLSRSSGERQIAAAQGLLQAMHLTSLEDMDGLMRDVGGLSALLDDMNLASSVALRPNSQHTTHRLQISILSIVPSIPRPAGAALNWFAAPPSQPSENWTDSTRYAELMRAVYRLSNSSSSLPLLSTHLLRAIFMNLGDDALVFLAGIWVSPAQSSTENAHVCAAALRHATAFLQAHSAAGRSVDFQTILPAIIVALQNADVRVREAAIGCISELDKLSHAKEVSAIYAFDTIYGTESNLLQYLDWADFRRYVAALAAASSHFAHDVDYIRSFHQEHLSTSKSDTKKQASYKQRIMFYLLSHVNACQILDVRLFILKSVEPASNEAKCQVLAPTIQQMLDNCADNVPLFPFIVSAFDSSAAGELNDAQNPAWSAFERTLRSGLMNVAGPASAKSIMIEQIRNGLYERLSLDRKSELCCILVDVGIQDADAVAECKHLLSSILKEVIIVMRLLVSFQPAVDSTVERANKRAKLDRSTDANAGNKLHSLGLLIEVLSSQLLPGSLDLIACLLDTLDKLAHDTSTASADKSYIEQLIMMATESAVNNVPMDMTIPPGAIRIDILVELIRVAENPQTFHQALLLIASLARLAPEAVLHNIMPVFTFMGSTVFHRDDTYSFRVVQKTVENIVPVMVTSLKTAHTTQLALYGAAREFLRIFTDASNHIPRHRRAKFFSHLVDVLGPDDFLAPICMLLVDKVSNRIVRQDAQDAEASLSLVLATLQHYSIERQLKVLAEVLCETQRLVMVDPGSNQIQSFLTIHSDEEQSRPASAISRRRALGLIVFCDHALKALPAQSYSKTGEGDVSSTELLSLLLRIAVMKESDDAFNQIATAARAAMTSTLRIMSAADFVAGVLALVHSGEARIQIGGLQLLEERLQNVTDKARTQLTPFIIDITNATRQILANIPESPLRLAALRAVRAISQTTCAGEESALAAIVPFALEILRSREEASVALIALASLCEKTGPRIIPHLKTIVQECVTFIREHIGQETGGPSDYLAKAVSVLQNLLSSVPTFWGEVELVGVIELFLASFVGNVKAETSPLNPLVKSLTKRIPSNVLLPTLSKMWLTLAHGSAEIHTKYIGYHYVMKRSLRAAARPAVLEHLRQLFKTFHDGLDVCVMHPNDEMRHELISSFLELVVKLNETAFRPLFRKLSDWAFATEMRGSGYARATTFCYLYMALLDYFKTLMVPYMSFLWQSFLRLFNDYSTGTAQDQALWRPLLETITKTLMHDEGGFWRDDKLRQLVPVIVQQIPVCVQSQSNDSKHALTECLVATMEAVNDDTLLKSMNLDILMHSRSEDSRLRLFSLACSEALWNAHGGKLIGFVSETATFIAECAEDENDSVVREAHRLKEAVESIAGNIAM</sequence>
<evidence type="ECO:0000259" key="10">
    <source>
        <dbReference type="SMART" id="SM01036"/>
    </source>
</evidence>
<keyword evidence="12" id="KW-1185">Reference proteome</keyword>
<feature type="coiled-coil region" evidence="9">
    <location>
        <begin position="403"/>
        <end position="430"/>
    </location>
</feature>
<keyword evidence="5 8" id="KW-0698">rRNA processing</keyword>
<evidence type="ECO:0000256" key="2">
    <source>
        <dbReference type="ARBA" id="ARBA00010559"/>
    </source>
</evidence>
<dbReference type="GO" id="GO:0034455">
    <property type="term" value="C:t-UTP complex"/>
    <property type="evidence" value="ECO:0007669"/>
    <property type="project" value="TreeGrafter"/>
</dbReference>
<dbReference type="GO" id="GO:0045943">
    <property type="term" value="P:positive regulation of transcription by RNA polymerase I"/>
    <property type="evidence" value="ECO:0007669"/>
    <property type="project" value="TreeGrafter"/>
</dbReference>
<evidence type="ECO:0000256" key="8">
    <source>
        <dbReference type="RuleBase" id="RU367065"/>
    </source>
</evidence>
<evidence type="ECO:0000256" key="6">
    <source>
        <dbReference type="ARBA" id="ARBA00023242"/>
    </source>
</evidence>
<gene>
    <name evidence="11" type="ORF">WOLCODRAFT_121527</name>
</gene>
<organism evidence="11 12">
    <name type="scientific">Wolfiporia cocos (strain MD-104)</name>
    <name type="common">Brown rot fungus</name>
    <dbReference type="NCBI Taxonomy" id="742152"/>
    <lineage>
        <taxon>Eukaryota</taxon>
        <taxon>Fungi</taxon>
        <taxon>Dikarya</taxon>
        <taxon>Basidiomycota</taxon>
        <taxon>Agaricomycotina</taxon>
        <taxon>Agaricomycetes</taxon>
        <taxon>Polyporales</taxon>
        <taxon>Phaeolaceae</taxon>
        <taxon>Wolfiporia</taxon>
    </lineage>
</organism>
<proteinExistence type="inferred from homology"/>
<dbReference type="STRING" id="742152.A0A2H3JLP6"/>
<dbReference type="Pfam" id="PF23243">
    <property type="entry name" value="HEAT_HEATR1"/>
    <property type="match status" value="1"/>
</dbReference>
<comment type="subcellular location">
    <subcellularLocation>
        <location evidence="1 8">Nucleus</location>
        <location evidence="1 8">Nucleolus</location>
    </subcellularLocation>
</comment>
<evidence type="ECO:0000313" key="11">
    <source>
        <dbReference type="EMBL" id="PCH43122.1"/>
    </source>
</evidence>
<dbReference type="Gene3D" id="1.25.10.10">
    <property type="entry name" value="Leucine-rich Repeat Variant"/>
    <property type="match status" value="2"/>
</dbReference>
<evidence type="ECO:0000256" key="9">
    <source>
        <dbReference type="SAM" id="Coils"/>
    </source>
</evidence>
<reference evidence="11 12" key="1">
    <citation type="journal article" date="2012" name="Science">
        <title>The Paleozoic origin of enzymatic lignin decomposition reconstructed from 31 fungal genomes.</title>
        <authorList>
            <person name="Floudas D."/>
            <person name="Binder M."/>
            <person name="Riley R."/>
            <person name="Barry K."/>
            <person name="Blanchette R.A."/>
            <person name="Henrissat B."/>
            <person name="Martinez A.T."/>
            <person name="Otillar R."/>
            <person name="Spatafora J.W."/>
            <person name="Yadav J.S."/>
            <person name="Aerts A."/>
            <person name="Benoit I."/>
            <person name="Boyd A."/>
            <person name="Carlson A."/>
            <person name="Copeland A."/>
            <person name="Coutinho P.M."/>
            <person name="de Vries R.P."/>
            <person name="Ferreira P."/>
            <person name="Findley K."/>
            <person name="Foster B."/>
            <person name="Gaskell J."/>
            <person name="Glotzer D."/>
            <person name="Gorecki P."/>
            <person name="Heitman J."/>
            <person name="Hesse C."/>
            <person name="Hori C."/>
            <person name="Igarashi K."/>
            <person name="Jurgens J.A."/>
            <person name="Kallen N."/>
            <person name="Kersten P."/>
            <person name="Kohler A."/>
            <person name="Kuees U."/>
            <person name="Kumar T.K.A."/>
            <person name="Kuo A."/>
            <person name="LaButti K."/>
            <person name="Larrondo L.F."/>
            <person name="Lindquist E."/>
            <person name="Ling A."/>
            <person name="Lombard V."/>
            <person name="Lucas S."/>
            <person name="Lundell T."/>
            <person name="Martin R."/>
            <person name="McLaughlin D.J."/>
            <person name="Morgenstern I."/>
            <person name="Morin E."/>
            <person name="Murat C."/>
            <person name="Nagy L.G."/>
            <person name="Nolan M."/>
            <person name="Ohm R.A."/>
            <person name="Patyshakuliyeva A."/>
            <person name="Rokas A."/>
            <person name="Ruiz-Duenas F.J."/>
            <person name="Sabat G."/>
            <person name="Salamov A."/>
            <person name="Samejima M."/>
            <person name="Schmutz J."/>
            <person name="Slot J.C."/>
            <person name="St John F."/>
            <person name="Stenlid J."/>
            <person name="Sun H."/>
            <person name="Sun S."/>
            <person name="Syed K."/>
            <person name="Tsang A."/>
            <person name="Wiebenga A."/>
            <person name="Young D."/>
            <person name="Pisabarro A."/>
            <person name="Eastwood D.C."/>
            <person name="Martin F."/>
            <person name="Cullen D."/>
            <person name="Grigoriev I.V."/>
            <person name="Hibbett D.S."/>
        </authorList>
    </citation>
    <scope>NUCLEOTIDE SEQUENCE [LARGE SCALE GENOMIC DNA]</scope>
    <source>
        <strain evidence="11 12">MD-104</strain>
    </source>
</reference>
<dbReference type="SMART" id="SM01036">
    <property type="entry name" value="BP28CT"/>
    <property type="match status" value="1"/>
</dbReference>
<dbReference type="SUPFAM" id="SSF48371">
    <property type="entry name" value="ARM repeat"/>
    <property type="match status" value="2"/>
</dbReference>
<dbReference type="InterPro" id="IPR012954">
    <property type="entry name" value="BP28_C_dom"/>
</dbReference>
<keyword evidence="4 8" id="KW-0690">Ribosome biogenesis</keyword>
<dbReference type="OrthoDB" id="31183at2759"/>
<dbReference type="GO" id="GO:0000462">
    <property type="term" value="P:maturation of SSU-rRNA from tricistronic rRNA transcript (SSU-rRNA, 5.8S rRNA, LSU-rRNA)"/>
    <property type="evidence" value="ECO:0007669"/>
    <property type="project" value="TreeGrafter"/>
</dbReference>
<name>A0A2H3JLP6_WOLCO</name>
<dbReference type="Pfam" id="PF08146">
    <property type="entry name" value="BP28CT"/>
    <property type="match status" value="1"/>
</dbReference>
<accession>A0A2H3JLP6</accession>
<comment type="subunit">
    <text evidence="8">Component of the ribosomal small subunit (SSU) processome.</text>
</comment>
<dbReference type="GO" id="GO:0030515">
    <property type="term" value="F:snoRNA binding"/>
    <property type="evidence" value="ECO:0007669"/>
    <property type="project" value="TreeGrafter"/>
</dbReference>
<comment type="similarity">
    <text evidence="2 8">Belongs to the HEATR1/UTP10 family.</text>
</comment>
<evidence type="ECO:0000256" key="4">
    <source>
        <dbReference type="ARBA" id="ARBA00022517"/>
    </source>
</evidence>
<keyword evidence="6 8" id="KW-0539">Nucleus</keyword>
<keyword evidence="9" id="KW-0175">Coiled coil</keyword>
<dbReference type="PANTHER" id="PTHR13457">
    <property type="entry name" value="BAP28"/>
    <property type="match status" value="1"/>
</dbReference>
<dbReference type="InterPro" id="IPR011989">
    <property type="entry name" value="ARM-like"/>
</dbReference>
<dbReference type="InterPro" id="IPR056473">
    <property type="entry name" value="HEAT_Utp10/HEAT1"/>
</dbReference>
<evidence type="ECO:0000256" key="7">
    <source>
        <dbReference type="ARBA" id="ARBA00023274"/>
    </source>
</evidence>
<evidence type="ECO:0000256" key="1">
    <source>
        <dbReference type="ARBA" id="ARBA00004604"/>
    </source>
</evidence>
<evidence type="ECO:0000256" key="5">
    <source>
        <dbReference type="ARBA" id="ARBA00022552"/>
    </source>
</evidence>
<comment type="function">
    <text evidence="8">Involved in nucleolar processing of pre-18S ribosomal RNA.</text>
</comment>
<dbReference type="InterPro" id="IPR016024">
    <property type="entry name" value="ARM-type_fold"/>
</dbReference>
<dbReference type="EMBL" id="KB468135">
    <property type="protein sequence ID" value="PCH43122.1"/>
    <property type="molecule type" value="Genomic_DNA"/>
</dbReference>
<dbReference type="InterPro" id="IPR040191">
    <property type="entry name" value="UTP10"/>
</dbReference>
<feature type="domain" description="BP28 C-terminal" evidence="10">
    <location>
        <begin position="1806"/>
        <end position="1944"/>
    </location>
</feature>
<dbReference type="PANTHER" id="PTHR13457:SF1">
    <property type="entry name" value="HEAT REPEAT-CONTAINING PROTEIN 1"/>
    <property type="match status" value="1"/>
</dbReference>
<evidence type="ECO:0000313" key="12">
    <source>
        <dbReference type="Proteomes" id="UP000218811"/>
    </source>
</evidence>
<dbReference type="GO" id="GO:0032040">
    <property type="term" value="C:small-subunit processome"/>
    <property type="evidence" value="ECO:0007669"/>
    <property type="project" value="TreeGrafter"/>
</dbReference>